<protein>
    <submittedName>
        <fullName evidence="1">Uncharacterized protein</fullName>
    </submittedName>
</protein>
<gene>
    <name evidence="1" type="ORF">QNI29_06655</name>
</gene>
<organism evidence="1 2">
    <name type="scientific">Pontibacillus chungwhensis</name>
    <dbReference type="NCBI Taxonomy" id="265426"/>
    <lineage>
        <taxon>Bacteria</taxon>
        <taxon>Bacillati</taxon>
        <taxon>Bacillota</taxon>
        <taxon>Bacilli</taxon>
        <taxon>Bacillales</taxon>
        <taxon>Bacillaceae</taxon>
        <taxon>Pontibacillus</taxon>
    </lineage>
</organism>
<evidence type="ECO:0000313" key="1">
    <source>
        <dbReference type="EMBL" id="WIF99331.1"/>
    </source>
</evidence>
<dbReference type="Proteomes" id="UP001236652">
    <property type="component" value="Chromosome"/>
</dbReference>
<evidence type="ECO:0000313" key="2">
    <source>
        <dbReference type="Proteomes" id="UP001236652"/>
    </source>
</evidence>
<accession>A0ABY8V2V4</accession>
<proteinExistence type="predicted"/>
<dbReference type="RefSeq" id="WP_231418053.1">
    <property type="nucleotide sequence ID" value="NZ_CP126446.1"/>
</dbReference>
<dbReference type="EMBL" id="CP126446">
    <property type="protein sequence ID" value="WIF99331.1"/>
    <property type="molecule type" value="Genomic_DNA"/>
</dbReference>
<sequence>MVKKIMIGLILIVVAFFVGNQAWQMYMFQSFKEEMNETVTSSPEYYMTSDSITIKHYDSGRSEYIEDPGKVEAFLETFKEMDLERVWFPGDYEKKLYWIGLEGPFQFRYIGEDRVEIGKGSRVFVAKITNGENPFEMIYNE</sequence>
<keyword evidence="2" id="KW-1185">Reference proteome</keyword>
<name>A0ABY8V2V4_9BACI</name>
<reference evidence="1 2" key="1">
    <citation type="submission" date="2023-05" db="EMBL/GenBank/DDBJ databases">
        <title>Comparative genomics reveals the evidence of polycyclic aromatic hydrocarbons degradation in moderately halophilic genus Pontibacillus.</title>
        <authorList>
            <person name="Yang H."/>
            <person name="Qian Z."/>
        </authorList>
    </citation>
    <scope>NUCLEOTIDE SEQUENCE [LARGE SCALE GENOMIC DNA]</scope>
    <source>
        <strain evidence="2">HN14</strain>
    </source>
</reference>